<evidence type="ECO:0000256" key="1">
    <source>
        <dbReference type="ARBA" id="ARBA00001974"/>
    </source>
</evidence>
<keyword evidence="7 10" id="KW-0274">FAD</keyword>
<keyword evidence="9 10" id="KW-0520">NAD</keyword>
<dbReference type="GO" id="GO:0002098">
    <property type="term" value="P:tRNA wobble uridine modification"/>
    <property type="evidence" value="ECO:0007669"/>
    <property type="project" value="TreeGrafter"/>
</dbReference>
<dbReference type="Gene3D" id="3.50.50.60">
    <property type="entry name" value="FAD/NAD(P)-binding domain"/>
    <property type="match status" value="2"/>
</dbReference>
<dbReference type="OrthoDB" id="9803114at2"/>
<dbReference type="GO" id="GO:0047151">
    <property type="term" value="F:tRNA (uracil(54)-C5)-methyltransferase activity, 5,10-methylenetetrahydrofolate-dependent"/>
    <property type="evidence" value="ECO:0007669"/>
    <property type="project" value="UniProtKB-UniRule"/>
</dbReference>
<proteinExistence type="inferred from homology"/>
<dbReference type="InterPro" id="IPR004417">
    <property type="entry name" value="TrmFO"/>
</dbReference>
<dbReference type="KEGG" id="tai:Taci_1345"/>
<dbReference type="GO" id="GO:0005829">
    <property type="term" value="C:cytosol"/>
    <property type="evidence" value="ECO:0007669"/>
    <property type="project" value="TreeGrafter"/>
</dbReference>
<dbReference type="InterPro" id="IPR002218">
    <property type="entry name" value="MnmG-rel"/>
</dbReference>
<reference evidence="12 13" key="1">
    <citation type="journal article" date="2009" name="Stand. Genomic Sci.">
        <title>Complete genome sequence of Thermanaerovibrio acidaminovorans type strain (Su883).</title>
        <authorList>
            <person name="Chovatia M."/>
            <person name="Sikorski J."/>
            <person name="Schroder M."/>
            <person name="Lapidus A."/>
            <person name="Nolan M."/>
            <person name="Tice H."/>
            <person name="Glavina Del Rio T."/>
            <person name="Copeland A."/>
            <person name="Cheng J.F."/>
            <person name="Lucas S."/>
            <person name="Chen F."/>
            <person name="Bruce D."/>
            <person name="Goodwin L."/>
            <person name="Pitluck S."/>
            <person name="Ivanova N."/>
            <person name="Mavromatis K."/>
            <person name="Ovchinnikova G."/>
            <person name="Pati A."/>
            <person name="Chen A."/>
            <person name="Palaniappan K."/>
            <person name="Land M."/>
            <person name="Hauser L."/>
            <person name="Chang Y.J."/>
            <person name="Jeffries C.D."/>
            <person name="Chain P."/>
            <person name="Saunders E."/>
            <person name="Detter J.C."/>
            <person name="Brettin T."/>
            <person name="Rohde M."/>
            <person name="Goker M."/>
            <person name="Spring S."/>
            <person name="Bristow J."/>
            <person name="Markowitz V."/>
            <person name="Hugenholtz P."/>
            <person name="Kyrpides N.C."/>
            <person name="Klenk H.P."/>
            <person name="Eisen J.A."/>
        </authorList>
    </citation>
    <scope>NUCLEOTIDE SEQUENCE [LARGE SCALE GENOMIC DNA]</scope>
    <source>
        <strain evidence="13">ATCC 49978 / DSM 6589 / Su883</strain>
    </source>
</reference>
<dbReference type="GO" id="GO:0050660">
    <property type="term" value="F:flavin adenine dinucleotide binding"/>
    <property type="evidence" value="ECO:0007669"/>
    <property type="project" value="UniProtKB-UniRule"/>
</dbReference>
<evidence type="ECO:0000256" key="7">
    <source>
        <dbReference type="ARBA" id="ARBA00022827"/>
    </source>
</evidence>
<comment type="cofactor">
    <cofactor evidence="1 10">
        <name>FAD</name>
        <dbReference type="ChEBI" id="CHEBI:57692"/>
    </cofactor>
</comment>
<dbReference type="NCBIfam" id="TIGR00137">
    <property type="entry name" value="gid_trmFO"/>
    <property type="match status" value="1"/>
</dbReference>
<keyword evidence="3 10" id="KW-0489">Methyltransferase</keyword>
<dbReference type="HOGENOM" id="CLU_033057_1_0_0"/>
<keyword evidence="4 10" id="KW-0285">Flavoprotein</keyword>
<dbReference type="AlphaFoldDB" id="D1B6D5"/>
<keyword evidence="6 10" id="KW-0819">tRNA processing</keyword>
<evidence type="ECO:0000256" key="6">
    <source>
        <dbReference type="ARBA" id="ARBA00022694"/>
    </source>
</evidence>
<dbReference type="PANTHER" id="PTHR11806">
    <property type="entry name" value="GLUCOSE INHIBITED DIVISION PROTEIN A"/>
    <property type="match status" value="1"/>
</dbReference>
<keyword evidence="13" id="KW-1185">Reference proteome</keyword>
<evidence type="ECO:0000256" key="9">
    <source>
        <dbReference type="ARBA" id="ARBA00023027"/>
    </source>
</evidence>
<evidence type="ECO:0000256" key="4">
    <source>
        <dbReference type="ARBA" id="ARBA00022630"/>
    </source>
</evidence>
<dbReference type="PRINTS" id="PR00411">
    <property type="entry name" value="PNDRDTASEI"/>
</dbReference>
<keyword evidence="2 10" id="KW-0963">Cytoplasm</keyword>
<comment type="catalytic activity">
    <reaction evidence="10">
        <text>uridine(54) in tRNA + (6R)-5,10-methylene-5,6,7,8-tetrahydrofolate + NADPH + H(+) = 5-methyluridine(54) in tRNA + (6S)-5,6,7,8-tetrahydrofolate + NADP(+)</text>
        <dbReference type="Rhea" id="RHEA:62372"/>
        <dbReference type="Rhea" id="RHEA-COMP:10167"/>
        <dbReference type="Rhea" id="RHEA-COMP:10193"/>
        <dbReference type="ChEBI" id="CHEBI:15378"/>
        <dbReference type="ChEBI" id="CHEBI:15636"/>
        <dbReference type="ChEBI" id="CHEBI:57453"/>
        <dbReference type="ChEBI" id="CHEBI:57783"/>
        <dbReference type="ChEBI" id="CHEBI:58349"/>
        <dbReference type="ChEBI" id="CHEBI:65315"/>
        <dbReference type="ChEBI" id="CHEBI:74447"/>
        <dbReference type="EC" id="2.1.1.74"/>
    </reaction>
</comment>
<comment type="similarity">
    <text evidence="10">Belongs to the MnmG family. TrmFO subfamily.</text>
</comment>
<accession>D1B6D5</accession>
<dbReference type="InterPro" id="IPR036188">
    <property type="entry name" value="FAD/NAD-bd_sf"/>
</dbReference>
<name>D1B6D5_THEAS</name>
<evidence type="ECO:0000313" key="12">
    <source>
        <dbReference type="EMBL" id="ACZ19576.1"/>
    </source>
</evidence>
<dbReference type="STRING" id="525903.Taci_1345"/>
<protein>
    <recommendedName>
        <fullName evidence="10">Methylenetetrahydrofolate--tRNA-(uracil-5-)-methyltransferase TrmFO</fullName>
        <ecNumber evidence="10">2.1.1.74</ecNumber>
    </recommendedName>
    <alternativeName>
        <fullName evidence="10">Folate-dependent tRNA (uracil-5-)-methyltransferase</fullName>
    </alternativeName>
    <alternativeName>
        <fullName evidence="10">Folate-dependent tRNA(M-5-U54)-methyltransferase</fullName>
    </alternativeName>
</protein>
<dbReference type="Pfam" id="PF01134">
    <property type="entry name" value="GIDA"/>
    <property type="match status" value="1"/>
</dbReference>
<comment type="catalytic activity">
    <reaction evidence="10">
        <text>uridine(54) in tRNA + (6R)-5,10-methylene-5,6,7,8-tetrahydrofolate + NADH + H(+) = 5-methyluridine(54) in tRNA + (6S)-5,6,7,8-tetrahydrofolate + NAD(+)</text>
        <dbReference type="Rhea" id="RHEA:16873"/>
        <dbReference type="Rhea" id="RHEA-COMP:10167"/>
        <dbReference type="Rhea" id="RHEA-COMP:10193"/>
        <dbReference type="ChEBI" id="CHEBI:15378"/>
        <dbReference type="ChEBI" id="CHEBI:15636"/>
        <dbReference type="ChEBI" id="CHEBI:57453"/>
        <dbReference type="ChEBI" id="CHEBI:57540"/>
        <dbReference type="ChEBI" id="CHEBI:57945"/>
        <dbReference type="ChEBI" id="CHEBI:65315"/>
        <dbReference type="ChEBI" id="CHEBI:74447"/>
        <dbReference type="EC" id="2.1.1.74"/>
    </reaction>
</comment>
<dbReference type="GO" id="GO:0030488">
    <property type="term" value="P:tRNA methylation"/>
    <property type="evidence" value="ECO:0007669"/>
    <property type="project" value="TreeGrafter"/>
</dbReference>
<keyword evidence="8 10" id="KW-0521">NADP</keyword>
<dbReference type="HAMAP" id="MF_01037">
    <property type="entry name" value="TrmFO"/>
    <property type="match status" value="1"/>
</dbReference>
<evidence type="ECO:0000256" key="5">
    <source>
        <dbReference type="ARBA" id="ARBA00022679"/>
    </source>
</evidence>
<dbReference type="SUPFAM" id="SSF51905">
    <property type="entry name" value="FAD/NAD(P)-binding domain"/>
    <property type="match status" value="1"/>
</dbReference>
<dbReference type="eggNOG" id="COG1206">
    <property type="taxonomic scope" value="Bacteria"/>
</dbReference>
<evidence type="ECO:0000313" key="13">
    <source>
        <dbReference type="Proteomes" id="UP000002030"/>
    </source>
</evidence>
<evidence type="ECO:0000256" key="2">
    <source>
        <dbReference type="ARBA" id="ARBA00022490"/>
    </source>
</evidence>
<dbReference type="Proteomes" id="UP000002030">
    <property type="component" value="Chromosome"/>
</dbReference>
<dbReference type="EC" id="2.1.1.74" evidence="10"/>
<comment type="function">
    <text evidence="10">Catalyzes the folate-dependent formation of 5-methyl-uridine at position 54 (M-5-U54) in all tRNAs.</text>
</comment>
<dbReference type="PANTHER" id="PTHR11806:SF2">
    <property type="entry name" value="METHYLENETETRAHYDROFOLATE--TRNA-(URACIL-5-)-METHYLTRANSFERASE TRMFO"/>
    <property type="match status" value="1"/>
</dbReference>
<dbReference type="NCBIfam" id="NF003739">
    <property type="entry name" value="PRK05335.1"/>
    <property type="match status" value="1"/>
</dbReference>
<dbReference type="RefSeq" id="WP_012870087.1">
    <property type="nucleotide sequence ID" value="NC_013522.1"/>
</dbReference>
<feature type="domain" description="MnmG N-terminal" evidence="11">
    <location>
        <begin position="4"/>
        <end position="368"/>
    </location>
</feature>
<gene>
    <name evidence="10" type="primary">trmFO</name>
    <name evidence="12" type="ordered locus">Taci_1345</name>
</gene>
<dbReference type="EnsemblBacteria" id="ACZ19576">
    <property type="protein sequence ID" value="ACZ19576"/>
    <property type="gene ID" value="Taci_1345"/>
</dbReference>
<sequence>MRFDVEVIGGGLAGVEAAFRLARMGFSVGLYEMRPERRSPAHRTHLLGELVCSNSLGADQETSPAGILKAELRRLGSPVMASADRNRVPAGRALAVDREGFARDLTDMVSSLPNVTVVRREVTSIPTGPCILATGPLTEGEMAEALRAVAGGEDGRFLYFYDAASPIVTIDSVDMSRAYRGSRYGQGEDYVNCPLTREEYLAFWEALVSARQAPRHQFEEPRFFEGCLPVEEIARRGVDTLRFGPMRPVGLPGPDGREPYAVVQLRQDDREGRLYNLVGFQTNLLWGEQERVFRMIPALRDAEFVRKGVMHRNLYVCAPKVLDGYLRPLGAHRRDLFLAGQITGVEGYLESAAMGLCAAMFMGCVLKGLELPHLPPETALGSLLRHLREARPEGFQPMNVNLGIFPPLEERIRDRRERCARYFRRALEALEAFLRENPHLDTAG</sequence>
<feature type="binding site" evidence="10">
    <location>
        <begin position="9"/>
        <end position="14"/>
    </location>
    <ligand>
        <name>FAD</name>
        <dbReference type="ChEBI" id="CHEBI:57692"/>
    </ligand>
</feature>
<keyword evidence="5 10" id="KW-0808">Transferase</keyword>
<evidence type="ECO:0000256" key="10">
    <source>
        <dbReference type="HAMAP-Rule" id="MF_01037"/>
    </source>
</evidence>
<organism evidence="12 13">
    <name type="scientific">Thermanaerovibrio acidaminovorans (strain ATCC 49978 / DSM 6589 / Su883)</name>
    <name type="common">Selenomonas acidaminovorans</name>
    <dbReference type="NCBI Taxonomy" id="525903"/>
    <lineage>
        <taxon>Bacteria</taxon>
        <taxon>Thermotogati</taxon>
        <taxon>Synergistota</taxon>
        <taxon>Synergistia</taxon>
        <taxon>Synergistales</taxon>
        <taxon>Synergistaceae</taxon>
        <taxon>Thermanaerovibrio</taxon>
    </lineage>
</organism>
<evidence type="ECO:0000259" key="11">
    <source>
        <dbReference type="Pfam" id="PF01134"/>
    </source>
</evidence>
<dbReference type="InterPro" id="IPR040131">
    <property type="entry name" value="MnmG_N"/>
</dbReference>
<dbReference type="PATRIC" id="fig|525903.6.peg.1346"/>
<comment type="subcellular location">
    <subcellularLocation>
        <location evidence="10">Cytoplasm</location>
    </subcellularLocation>
</comment>
<evidence type="ECO:0000256" key="8">
    <source>
        <dbReference type="ARBA" id="ARBA00022857"/>
    </source>
</evidence>
<evidence type="ECO:0000256" key="3">
    <source>
        <dbReference type="ARBA" id="ARBA00022603"/>
    </source>
</evidence>
<dbReference type="EMBL" id="CP001818">
    <property type="protein sequence ID" value="ACZ19576.1"/>
    <property type="molecule type" value="Genomic_DNA"/>
</dbReference>